<dbReference type="HOGENOM" id="CLU_020120_0_0_9"/>
<feature type="domain" description="PDZ" evidence="5">
    <location>
        <begin position="288"/>
        <end position="371"/>
    </location>
</feature>
<keyword evidence="7" id="KW-1185">Reference proteome</keyword>
<dbReference type="InterPro" id="IPR001478">
    <property type="entry name" value="PDZ"/>
</dbReference>
<dbReference type="Gene3D" id="2.40.10.120">
    <property type="match status" value="1"/>
</dbReference>
<dbReference type="SUPFAM" id="SSF50494">
    <property type="entry name" value="Trypsin-like serine proteases"/>
    <property type="match status" value="1"/>
</dbReference>
<dbReference type="CDD" id="cd06779">
    <property type="entry name" value="cpPDZ_Deg_HtrA-like"/>
    <property type="match status" value="1"/>
</dbReference>
<dbReference type="RefSeq" id="WP_013485222.1">
    <property type="nucleotide sequence ID" value="NC_014828.1"/>
</dbReference>
<feature type="transmembrane region" description="Helical" evidence="4">
    <location>
        <begin position="33"/>
        <end position="51"/>
    </location>
</feature>
<evidence type="ECO:0000256" key="3">
    <source>
        <dbReference type="SAM" id="MobiDB-lite"/>
    </source>
</evidence>
<dbReference type="Gene3D" id="2.30.42.10">
    <property type="match status" value="1"/>
</dbReference>
<evidence type="ECO:0000256" key="1">
    <source>
        <dbReference type="ARBA" id="ARBA00022670"/>
    </source>
</evidence>
<dbReference type="Pfam" id="PF13180">
    <property type="entry name" value="PDZ_2"/>
    <property type="match status" value="1"/>
</dbReference>
<evidence type="ECO:0000313" key="6">
    <source>
        <dbReference type="EMBL" id="ADU26867.1"/>
    </source>
</evidence>
<evidence type="ECO:0000259" key="5">
    <source>
        <dbReference type="PROSITE" id="PS50106"/>
    </source>
</evidence>
<dbReference type="InterPro" id="IPR001940">
    <property type="entry name" value="Peptidase_S1C"/>
</dbReference>
<dbReference type="SUPFAM" id="SSF50156">
    <property type="entry name" value="PDZ domain-like"/>
    <property type="match status" value="1"/>
</dbReference>
<keyword evidence="4" id="KW-1133">Transmembrane helix</keyword>
<evidence type="ECO:0000256" key="4">
    <source>
        <dbReference type="SAM" id="Phobius"/>
    </source>
</evidence>
<dbReference type="AlphaFoldDB" id="E6U6A0"/>
<keyword evidence="2" id="KW-0378">Hydrolase</keyword>
<dbReference type="STRING" id="663278.Ethha_1327"/>
<dbReference type="Pfam" id="PF13365">
    <property type="entry name" value="Trypsin_2"/>
    <property type="match status" value="1"/>
</dbReference>
<gene>
    <name evidence="6" type="ordered locus">Ethha_1327</name>
</gene>
<dbReference type="eggNOG" id="COG0265">
    <property type="taxonomic scope" value="Bacteria"/>
</dbReference>
<keyword evidence="1" id="KW-0645">Protease</keyword>
<evidence type="ECO:0000313" key="7">
    <source>
        <dbReference type="Proteomes" id="UP000001551"/>
    </source>
</evidence>
<proteinExistence type="predicted"/>
<feature type="region of interest" description="Disordered" evidence="3">
    <location>
        <begin position="1"/>
        <end position="26"/>
    </location>
</feature>
<dbReference type="GO" id="GO:0004252">
    <property type="term" value="F:serine-type endopeptidase activity"/>
    <property type="evidence" value="ECO:0007669"/>
    <property type="project" value="InterPro"/>
</dbReference>
<evidence type="ECO:0000256" key="2">
    <source>
        <dbReference type="ARBA" id="ARBA00022801"/>
    </source>
</evidence>
<organism evidence="6 7">
    <name type="scientific">Ethanoligenens harbinense (strain DSM 18485 / JCM 12961 / CGMCC 1.5033 / YUAN-3)</name>
    <dbReference type="NCBI Taxonomy" id="663278"/>
    <lineage>
        <taxon>Bacteria</taxon>
        <taxon>Bacillati</taxon>
        <taxon>Bacillota</taxon>
        <taxon>Clostridia</taxon>
        <taxon>Eubacteriales</taxon>
        <taxon>Oscillospiraceae</taxon>
        <taxon>Ethanoligenens</taxon>
    </lineage>
</organism>
<dbReference type="PANTHER" id="PTHR43343:SF3">
    <property type="entry name" value="PROTEASE DO-LIKE 8, CHLOROPLASTIC"/>
    <property type="match status" value="1"/>
</dbReference>
<protein>
    <submittedName>
        <fullName evidence="6">Peptidase S1 and S6 chymotrypsin/Hap</fullName>
    </submittedName>
</protein>
<dbReference type="KEGG" id="eha:Ethha_1327"/>
<keyword evidence="4" id="KW-0812">Transmembrane</keyword>
<dbReference type="InterPro" id="IPR036034">
    <property type="entry name" value="PDZ_sf"/>
</dbReference>
<keyword evidence="4" id="KW-0472">Membrane</keyword>
<dbReference type="InterPro" id="IPR051201">
    <property type="entry name" value="Chloro_Bact_Ser_Proteases"/>
</dbReference>
<dbReference type="PANTHER" id="PTHR43343">
    <property type="entry name" value="PEPTIDASE S12"/>
    <property type="match status" value="1"/>
</dbReference>
<accession>E6U6A0</accession>
<dbReference type="GO" id="GO:0006508">
    <property type="term" value="P:proteolysis"/>
    <property type="evidence" value="ECO:0007669"/>
    <property type="project" value="UniProtKB-KW"/>
</dbReference>
<sequence length="396" mass="41704">MGLQKPKWVGGLFGRREKGNPQDGTKGRRSLQVLNIAVFGLCAVLVVSLFLTHTQAGGMLLVKFYKADTSSSRTLVLESRPGGGQLSAEQVASRILPAVVGVVQYQKGSLSETGEGSGILMSADGRIVTNNHVVEGANRLDVVLHNGKHYAAALVGTDARTDLAVLKINAQKLPYAQFGDSDQCHVGEQVLAVGNPSGLELAGSVTQGIISALNRNVDVGNGPMNLIQTDAAINPGNSGGALVNMYGQVVGINSAKIAQTGYEGLGFSIPIRTAQPIVDSILKYGYVKGRVKFGLNCREIDTVTAQINHIPQGIYIGYVEPGSSAAQNGVKADDIITAVDGQSVKNTNDLITLRDKHKPGDTLELTLFRRGDGKTYEIPVALMEDKGAAGATDGDW</sequence>
<dbReference type="InterPro" id="IPR009003">
    <property type="entry name" value="Peptidase_S1_PA"/>
</dbReference>
<name>E6U6A0_ETHHY</name>
<dbReference type="Proteomes" id="UP000001551">
    <property type="component" value="Chromosome"/>
</dbReference>
<dbReference type="PROSITE" id="PS50106">
    <property type="entry name" value="PDZ"/>
    <property type="match status" value="1"/>
</dbReference>
<dbReference type="EMBL" id="CP002400">
    <property type="protein sequence ID" value="ADU26867.1"/>
    <property type="molecule type" value="Genomic_DNA"/>
</dbReference>
<dbReference type="PRINTS" id="PR00834">
    <property type="entry name" value="PROTEASES2C"/>
</dbReference>
<dbReference type="SMART" id="SM00228">
    <property type="entry name" value="PDZ"/>
    <property type="match status" value="1"/>
</dbReference>
<reference evidence="6 7" key="1">
    <citation type="submission" date="2010-12" db="EMBL/GenBank/DDBJ databases">
        <title>Complete sequence of Ethanoligenens harbinense YUAN-3.</title>
        <authorList>
            <person name="Lucas S."/>
            <person name="Copeland A."/>
            <person name="Lapidus A."/>
            <person name="Cheng J.-F."/>
            <person name="Bruce D."/>
            <person name="Goodwin L."/>
            <person name="Pitluck S."/>
            <person name="Chertkov O."/>
            <person name="Misra M."/>
            <person name="Detter J.C."/>
            <person name="Han C."/>
            <person name="Tapia R."/>
            <person name="Land M."/>
            <person name="Hauser L."/>
            <person name="Jeffries C."/>
            <person name="Kyrpides N."/>
            <person name="Ivanova N."/>
            <person name="Mikhailova N."/>
            <person name="Wang A."/>
            <person name="Mouttaki H."/>
            <person name="He Z."/>
            <person name="Zhou J."/>
            <person name="Hemme C.L."/>
            <person name="Woyke T."/>
        </authorList>
    </citation>
    <scope>NUCLEOTIDE SEQUENCE [LARGE SCALE GENOMIC DNA]</scope>
    <source>
        <strain evidence="7">DSM 18485 / JCM 12961 / CGMCC 1.5033 / YUAN-3</strain>
    </source>
</reference>